<keyword evidence="1" id="KW-1133">Transmembrane helix</keyword>
<sequence>MTPAHARPQPPPPLPLSLSRLVLGLLLAVALGFAADRTAASTTGIADFFSYFTTLSGMAACVVLLAGGWAGVRGRAGVPDAVRGAVVLYMTITGFMYGLILTESHDTLMPAWAHHVLHQVAPVALIADWLADPPRHRIRYRRAVYWLVPPIVYVGYALIRGAVTDWYPYPFLDPDQGVGGYGRVIPACLLLLVLFVAVGALVVPAGNALRARRDAEDVDDRPRGG</sequence>
<feature type="transmembrane region" description="Helical" evidence="1">
    <location>
        <begin position="143"/>
        <end position="163"/>
    </location>
</feature>
<evidence type="ECO:0000313" key="3">
    <source>
        <dbReference type="Proteomes" id="UP000318720"/>
    </source>
</evidence>
<proteinExistence type="predicted"/>
<evidence type="ECO:0000256" key="1">
    <source>
        <dbReference type="SAM" id="Phobius"/>
    </source>
</evidence>
<reference evidence="2 3" key="1">
    <citation type="submission" date="2019-03" db="EMBL/GenBank/DDBJ databases">
        <title>Comparative genomic analyses of the sweetpotato soil rot pathogen, Streptomyces ipomoeae.</title>
        <authorList>
            <person name="Ruschel Soares N."/>
            <person name="Badger J.H."/>
            <person name="Huguet-Tapia J.C."/>
            <person name="Clark C.A."/>
            <person name="Pettis G.S."/>
        </authorList>
    </citation>
    <scope>NUCLEOTIDE SEQUENCE [LARGE SCALE GENOMIC DNA]</scope>
    <source>
        <strain evidence="2 3">88-35</strain>
    </source>
</reference>
<evidence type="ECO:0008006" key="4">
    <source>
        <dbReference type="Google" id="ProtNLM"/>
    </source>
</evidence>
<name>A0AAE8VTV6_9ACTN</name>
<organism evidence="2 3">
    <name type="scientific">Streptomyces ipomoeae</name>
    <dbReference type="NCBI Taxonomy" id="103232"/>
    <lineage>
        <taxon>Bacteria</taxon>
        <taxon>Bacillati</taxon>
        <taxon>Actinomycetota</taxon>
        <taxon>Actinomycetes</taxon>
        <taxon>Kitasatosporales</taxon>
        <taxon>Streptomycetaceae</taxon>
        <taxon>Streptomyces</taxon>
    </lineage>
</organism>
<dbReference type="RefSeq" id="WP_141586302.1">
    <property type="nucleotide sequence ID" value="NZ_SPAY01000213.1"/>
</dbReference>
<feature type="transmembrane region" description="Helical" evidence="1">
    <location>
        <begin position="81"/>
        <end position="100"/>
    </location>
</feature>
<keyword evidence="1" id="KW-0472">Membrane</keyword>
<accession>A0AAE8VTV6</accession>
<dbReference type="AlphaFoldDB" id="A0AAE8VTV6"/>
<dbReference type="NCBIfam" id="NF038065">
    <property type="entry name" value="Pr6Pr"/>
    <property type="match status" value="1"/>
</dbReference>
<dbReference type="EMBL" id="SPAZ01000359">
    <property type="protein sequence ID" value="TQE15892.1"/>
    <property type="molecule type" value="Genomic_DNA"/>
</dbReference>
<dbReference type="InterPro" id="IPR049713">
    <property type="entry name" value="Pr6Pr-like"/>
</dbReference>
<comment type="caution">
    <text evidence="2">The sequence shown here is derived from an EMBL/GenBank/DDBJ whole genome shotgun (WGS) entry which is preliminary data.</text>
</comment>
<evidence type="ECO:0000313" key="2">
    <source>
        <dbReference type="EMBL" id="TQE15892.1"/>
    </source>
</evidence>
<feature type="transmembrane region" description="Helical" evidence="1">
    <location>
        <begin position="49"/>
        <end position="69"/>
    </location>
</feature>
<protein>
    <recommendedName>
        <fullName evidence="4">Integral membrane regulator</fullName>
    </recommendedName>
</protein>
<feature type="transmembrane region" description="Helical" evidence="1">
    <location>
        <begin position="183"/>
        <end position="203"/>
    </location>
</feature>
<keyword evidence="1" id="KW-0812">Transmembrane</keyword>
<gene>
    <name evidence="2" type="ORF">Sipo8835_44295</name>
</gene>
<dbReference type="Proteomes" id="UP000318720">
    <property type="component" value="Unassembled WGS sequence"/>
</dbReference>